<dbReference type="Proteomes" id="UP001378960">
    <property type="component" value="Unassembled WGS sequence"/>
</dbReference>
<protein>
    <submittedName>
        <fullName evidence="2">Uncharacterized protein</fullName>
    </submittedName>
</protein>
<sequence length="1356" mass="157949">MKVDENEFVHLIDTELLEFMKQNVMFEDDLTVDALITNLQKIIKIYADQTEQLVGKMELLGVATMIAREYEKDISFKKSGLMYTDGDIETYNKTIDSFSSERSVWSYKKVYRYFGPGIAKKNMGEKAFKYLKEKKHGKYTGWLDTLTFSGVNLGKSLKLPYKKRKDMKYNDLETVDKDSFKHLKVKCVNSALIVNHIDETIKNLCLFKGWKSKGLNPVKRKRIDKKRRHFNDYSSDLSSIEKNDVPVKDINKPKRKGDGIKRMKIKIELFKKMTPEKFERRSKTKNKNPISLSNESSASDNALTTSEEDEALESSSSSDEVLIPNEASIDSEEVYAENSQEAKKYTQARPSPAFYDIPDDHMPDNDNLYDNNQENDNLNNLNNDLNESLNNNSNESLNNNLNESLNNNLNNNLIENFDNEPFPLDEPREPEEDEQTSGSESDISISIPPALETNKSGKMISSNRYFNRIDSGSKTYFKKHLQVDDSNDKNFIPSDPIIEQNEPDNTLIDNDVPDINENTAVPDVNQPTETTDNNILSIPDIDTPDIDKYSWEYLVKDLDFEKYVHFMNKSYMEQFKSPLTFFTFYLTSTNKISMTDGNKALKYLYGRGYTDIDELETRKLHDRVLKLWKENQTGITIKFCPCLQSLYFFEHIDDKSCYAPDPPKKEDICKLGIKDALSFRYESLQTAMVTMYMNGEIRELMLEVKEKAKNSSGFYGTVNQGLAYKESLMKESRMKNTFVFNICIASDDFNCQIKTYKGTKSFAIIFLDLPESVRYKTDYCHVPITFLTKKNTIGFTGIMAKPLMKEIEYLTNKGVTFLDPTTNEYITFKVNLISFTGDIPSISKITETLGQKGTFPCYSCRIPKTGTKILVKPLIDSEDEEMNNLDQDPETSNENEDSVCDKVLKKIYRFLNEVKVSAEEYKNIIKEKKFGGKKGWRVKTEPLISHCDAIDLDVVTPDLMHSFYENVFAKAVCTVFPNSKFKALDKNKSKMFMDYRERIHKKIKSFKVFEDPKDTKIFFKNEMNDIKVKAVDSKALSHMFSLYFLPFEKELLDPSLENDYVMIVKYLLEYNAYWVSLVSFNVPEKFLDDDGVNRLRDGFMKLGLKLESLYLDEKYEPIFGKLFQLANHTMFHFLSDWERFGSFRDIWCFYMERVCGDLRKLSRPSLNVFKSLQIKLSFMTNHKMFYLSNFKDDGFLCYTYGRSKTLDINKELLKQAKNLMRKYDLKSNNLIVKRLGFIYSRNTRIEKVGPRSFAKIRKNDQWIFIRVKEILLFMFDDANVLSIKYNTINISDVWLPCYSKDLEFIFARFMESENDDERWEEFDDSDTLFGVNILEEFRNFMVDKHPDFSAVFREPI</sequence>
<comment type="caution">
    <text evidence="2">The sequence shown here is derived from an EMBL/GenBank/DDBJ whole genome shotgun (WGS) entry which is preliminary data.</text>
</comment>
<dbReference type="EMBL" id="BTGB01000004">
    <property type="protein sequence ID" value="GMM46609.1"/>
    <property type="molecule type" value="Genomic_DNA"/>
</dbReference>
<proteinExistence type="predicted"/>
<feature type="region of interest" description="Disordered" evidence="1">
    <location>
        <begin position="276"/>
        <end position="456"/>
    </location>
</feature>
<feature type="compositionally biased region" description="Low complexity" evidence="1">
    <location>
        <begin position="365"/>
        <end position="422"/>
    </location>
</feature>
<evidence type="ECO:0000313" key="2">
    <source>
        <dbReference type="EMBL" id="GMM46609.1"/>
    </source>
</evidence>
<gene>
    <name evidence="2" type="ORF">DAPK24_031840</name>
</gene>
<organism evidence="2 3">
    <name type="scientific">Pichia kluyveri</name>
    <name type="common">Yeast</name>
    <dbReference type="NCBI Taxonomy" id="36015"/>
    <lineage>
        <taxon>Eukaryota</taxon>
        <taxon>Fungi</taxon>
        <taxon>Dikarya</taxon>
        <taxon>Ascomycota</taxon>
        <taxon>Saccharomycotina</taxon>
        <taxon>Pichiomycetes</taxon>
        <taxon>Pichiales</taxon>
        <taxon>Pichiaceae</taxon>
        <taxon>Pichia</taxon>
    </lineage>
</organism>
<keyword evidence="3" id="KW-1185">Reference proteome</keyword>
<reference evidence="2 3" key="1">
    <citation type="journal article" date="2023" name="Elife">
        <title>Identification of key yeast species and microbe-microbe interactions impacting larval growth of Drosophila in the wild.</title>
        <authorList>
            <person name="Mure A."/>
            <person name="Sugiura Y."/>
            <person name="Maeda R."/>
            <person name="Honda K."/>
            <person name="Sakurai N."/>
            <person name="Takahashi Y."/>
            <person name="Watada M."/>
            <person name="Katoh T."/>
            <person name="Gotoh A."/>
            <person name="Gotoh Y."/>
            <person name="Taniguchi I."/>
            <person name="Nakamura K."/>
            <person name="Hayashi T."/>
            <person name="Katayama T."/>
            <person name="Uemura T."/>
            <person name="Hattori Y."/>
        </authorList>
    </citation>
    <scope>NUCLEOTIDE SEQUENCE [LARGE SCALE GENOMIC DNA]</scope>
    <source>
        <strain evidence="2 3">PK-24</strain>
    </source>
</reference>
<feature type="compositionally biased region" description="Polar residues" evidence="1">
    <location>
        <begin position="287"/>
        <end position="301"/>
    </location>
</feature>
<name>A0AAV5R7K5_PICKL</name>
<evidence type="ECO:0000313" key="3">
    <source>
        <dbReference type="Proteomes" id="UP001378960"/>
    </source>
</evidence>
<evidence type="ECO:0000256" key="1">
    <source>
        <dbReference type="SAM" id="MobiDB-lite"/>
    </source>
</evidence>
<accession>A0AAV5R7K5</accession>